<keyword evidence="3 11" id="KW-0547">Nucleotide-binding</keyword>
<evidence type="ECO:0000256" key="8">
    <source>
        <dbReference type="ARBA" id="ARBA00047984"/>
    </source>
</evidence>
<evidence type="ECO:0000256" key="2">
    <source>
        <dbReference type="ARBA" id="ARBA00022490"/>
    </source>
</evidence>
<dbReference type="InterPro" id="IPR044742">
    <property type="entry name" value="DEAD/DEAH_RhlB"/>
</dbReference>
<feature type="region of interest" description="Disordered" evidence="12">
    <location>
        <begin position="370"/>
        <end position="438"/>
    </location>
</feature>
<keyword evidence="2" id="KW-0963">Cytoplasm</keyword>
<comment type="similarity">
    <text evidence="7 11">Belongs to the DEAD box helicase family.</text>
</comment>
<dbReference type="EC" id="3.6.4.13" evidence="1"/>
<comment type="caution">
    <text evidence="16">The sequence shown here is derived from an EMBL/GenBank/DDBJ whole genome shotgun (WGS) entry which is preliminary data.</text>
</comment>
<name>S0G1X4_9BACT</name>
<dbReference type="PATRIC" id="fig|1286635.3.peg.70"/>
<feature type="domain" description="DEAD-box RNA helicase Q" evidence="15">
    <location>
        <begin position="1"/>
        <end position="29"/>
    </location>
</feature>
<dbReference type="SMART" id="SM00490">
    <property type="entry name" value="HELICc"/>
    <property type="match status" value="1"/>
</dbReference>
<dbReference type="Proteomes" id="UP000014216">
    <property type="component" value="Unassembled WGS sequence"/>
</dbReference>
<dbReference type="Gene3D" id="3.40.50.300">
    <property type="entry name" value="P-loop containing nucleotide triphosphate hydrolases"/>
    <property type="match status" value="2"/>
</dbReference>
<dbReference type="CDD" id="cd18787">
    <property type="entry name" value="SF2_C_DEAD"/>
    <property type="match status" value="1"/>
</dbReference>
<dbReference type="GO" id="GO:0042255">
    <property type="term" value="P:ribosome assembly"/>
    <property type="evidence" value="ECO:0007669"/>
    <property type="project" value="UniProtKB-ARBA"/>
</dbReference>
<dbReference type="InterPro" id="IPR000629">
    <property type="entry name" value="RNA-helicase_DEAD-box_CS"/>
</dbReference>
<dbReference type="PANTHER" id="PTHR47959">
    <property type="entry name" value="ATP-DEPENDENT RNA HELICASE RHLE-RELATED"/>
    <property type="match status" value="1"/>
</dbReference>
<dbReference type="PROSITE" id="PS51192">
    <property type="entry name" value="HELICASE_ATP_BIND_1"/>
    <property type="match status" value="1"/>
</dbReference>
<evidence type="ECO:0000259" key="14">
    <source>
        <dbReference type="PROSITE" id="PS51194"/>
    </source>
</evidence>
<evidence type="ECO:0000256" key="10">
    <source>
        <dbReference type="PROSITE-ProRule" id="PRU00552"/>
    </source>
</evidence>
<dbReference type="InterPro" id="IPR011545">
    <property type="entry name" value="DEAD/DEAH_box_helicase_dom"/>
</dbReference>
<proteinExistence type="inferred from homology"/>
<dbReference type="InterPro" id="IPR027417">
    <property type="entry name" value="P-loop_NTPase"/>
</dbReference>
<dbReference type="InterPro" id="IPR050079">
    <property type="entry name" value="DEAD_box_RNA_helicase"/>
</dbReference>
<dbReference type="AlphaFoldDB" id="S0G1X4"/>
<dbReference type="GO" id="GO:0009266">
    <property type="term" value="P:response to temperature stimulus"/>
    <property type="evidence" value="ECO:0007669"/>
    <property type="project" value="UniProtKB-ARBA"/>
</dbReference>
<feature type="domain" description="Helicase ATP-binding" evidence="13">
    <location>
        <begin position="32"/>
        <end position="205"/>
    </location>
</feature>
<dbReference type="InterPro" id="IPR001650">
    <property type="entry name" value="Helicase_C-like"/>
</dbReference>
<dbReference type="RefSeq" id="WP_006963497.1">
    <property type="nucleotide sequence ID" value="NZ_APJX01000001.1"/>
</dbReference>
<dbReference type="CDD" id="cd00268">
    <property type="entry name" value="DEADc"/>
    <property type="match status" value="1"/>
</dbReference>
<dbReference type="GO" id="GO:0016887">
    <property type="term" value="F:ATP hydrolysis activity"/>
    <property type="evidence" value="ECO:0007669"/>
    <property type="project" value="RHEA"/>
</dbReference>
<dbReference type="InterPro" id="IPR014014">
    <property type="entry name" value="RNA_helicase_DEAD_Q_motif"/>
</dbReference>
<organism evidence="16 17">
    <name type="scientific">Desulfotignum phosphitoxidans DSM 13687</name>
    <dbReference type="NCBI Taxonomy" id="1286635"/>
    <lineage>
        <taxon>Bacteria</taxon>
        <taxon>Pseudomonadati</taxon>
        <taxon>Thermodesulfobacteriota</taxon>
        <taxon>Desulfobacteria</taxon>
        <taxon>Desulfobacterales</taxon>
        <taxon>Desulfobacteraceae</taxon>
        <taxon>Desulfotignum</taxon>
    </lineage>
</organism>
<sequence length="438" mass="48073">MSFQHLGLCAPLLRAVEAQGHTTPTPIQEKAIPKVLQGSDILAGAKTGTGKTAAFALPILQHLDQDKTNTRLPRALILTPTRELAAQVENDFKAYGRFLSLRTAVVFGGVNINPQIRQFQKGVDILVATPGRLLDHVGRKTLDLSQVTCLVLDEADRMLDMGFIHDIRKVIRCLPAKRQSMLFSATYTREIRNLADGLLKNPVQIEVSPGNTAPQAIDQEVYQVSQDGKRDLLSGLIRDGSWHQTLVFTRTKHRANRLTKQLLSDGITAAAIHGNKSQAARTRALADFKSGTVQTLVATDIAARGLDIKHLPHVVNFDLPHVAEDYIHRIGRTGRAGERGEALSLVSGDEQGLLANIQRLLKKQLPVRQTPVTEARKISESTAQGRPVSEAVKPRQAPQKTRVKSAPAKPDKNRRPQHTSWLPTGLKPKRQAAAWSSV</sequence>
<dbReference type="PROSITE" id="PS00039">
    <property type="entry name" value="DEAD_ATP_HELICASE"/>
    <property type="match status" value="1"/>
</dbReference>
<evidence type="ECO:0000256" key="12">
    <source>
        <dbReference type="SAM" id="MobiDB-lite"/>
    </source>
</evidence>
<reference evidence="16 17" key="1">
    <citation type="journal article" date="2013" name="Genome Announc.">
        <title>Draft Genome Sequence of Desulfotignum phosphitoxidans DSM 13687 Strain FiPS-3.</title>
        <authorList>
            <person name="Poehlein A."/>
            <person name="Daniel R."/>
            <person name="Simeonova D.D."/>
        </authorList>
    </citation>
    <scope>NUCLEOTIDE SEQUENCE [LARGE SCALE GENOMIC DNA]</scope>
    <source>
        <strain evidence="16 17">DSM 13687</strain>
    </source>
</reference>
<dbReference type="FunFam" id="3.40.50.300:FF:000108">
    <property type="entry name" value="ATP-dependent RNA helicase RhlE"/>
    <property type="match status" value="1"/>
</dbReference>
<evidence type="ECO:0000256" key="3">
    <source>
        <dbReference type="ARBA" id="ARBA00022741"/>
    </source>
</evidence>
<gene>
    <name evidence="16" type="primary">rhlE</name>
    <name evidence="16" type="ORF">Dpo_1c00600</name>
</gene>
<dbReference type="InterPro" id="IPR014001">
    <property type="entry name" value="Helicase_ATP-bd"/>
</dbReference>
<dbReference type="SMART" id="SM00487">
    <property type="entry name" value="DEXDc"/>
    <property type="match status" value="1"/>
</dbReference>
<keyword evidence="17" id="KW-1185">Reference proteome</keyword>
<dbReference type="GO" id="GO:0003676">
    <property type="term" value="F:nucleic acid binding"/>
    <property type="evidence" value="ECO:0007669"/>
    <property type="project" value="InterPro"/>
</dbReference>
<evidence type="ECO:0000256" key="1">
    <source>
        <dbReference type="ARBA" id="ARBA00012552"/>
    </source>
</evidence>
<dbReference type="Pfam" id="PF00270">
    <property type="entry name" value="DEAD"/>
    <property type="match status" value="1"/>
</dbReference>
<dbReference type="PANTHER" id="PTHR47959:SF13">
    <property type="entry name" value="ATP-DEPENDENT RNA HELICASE RHLE"/>
    <property type="match status" value="1"/>
</dbReference>
<dbReference type="SUPFAM" id="SSF52540">
    <property type="entry name" value="P-loop containing nucleoside triphosphate hydrolases"/>
    <property type="match status" value="1"/>
</dbReference>
<dbReference type="PROSITE" id="PS51194">
    <property type="entry name" value="HELICASE_CTER"/>
    <property type="match status" value="1"/>
</dbReference>
<dbReference type="GO" id="GO:0003724">
    <property type="term" value="F:RNA helicase activity"/>
    <property type="evidence" value="ECO:0007669"/>
    <property type="project" value="UniProtKB-EC"/>
</dbReference>
<dbReference type="GO" id="GO:0005524">
    <property type="term" value="F:ATP binding"/>
    <property type="evidence" value="ECO:0007669"/>
    <property type="project" value="UniProtKB-KW"/>
</dbReference>
<dbReference type="FunFam" id="3.40.50.300:FF:000468">
    <property type="entry name" value="ATP-dependent RNA helicase RhlE"/>
    <property type="match status" value="1"/>
</dbReference>
<evidence type="ECO:0000256" key="7">
    <source>
        <dbReference type="ARBA" id="ARBA00038437"/>
    </source>
</evidence>
<accession>S0G1X4</accession>
<dbReference type="GO" id="GO:0005829">
    <property type="term" value="C:cytosol"/>
    <property type="evidence" value="ECO:0007669"/>
    <property type="project" value="TreeGrafter"/>
</dbReference>
<dbReference type="OrthoDB" id="9805696at2"/>
<keyword evidence="5 11" id="KW-0347">Helicase</keyword>
<evidence type="ECO:0000259" key="13">
    <source>
        <dbReference type="PROSITE" id="PS51192"/>
    </source>
</evidence>
<evidence type="ECO:0000313" key="17">
    <source>
        <dbReference type="Proteomes" id="UP000014216"/>
    </source>
</evidence>
<evidence type="ECO:0000259" key="15">
    <source>
        <dbReference type="PROSITE" id="PS51195"/>
    </source>
</evidence>
<dbReference type="EMBL" id="APJX01000001">
    <property type="protein sequence ID" value="EMS80930.1"/>
    <property type="molecule type" value="Genomic_DNA"/>
</dbReference>
<feature type="short sequence motif" description="Q motif" evidence="10">
    <location>
        <begin position="1"/>
        <end position="29"/>
    </location>
</feature>
<keyword evidence="4 11" id="KW-0378">Hydrolase</keyword>
<keyword evidence="6 11" id="KW-0067">ATP-binding</keyword>
<protein>
    <recommendedName>
        <fullName evidence="9">DEAD-box ATP-dependent RNA helicase RhpA</fullName>
        <ecNumber evidence="1">3.6.4.13</ecNumber>
    </recommendedName>
</protein>
<feature type="domain" description="Helicase C-terminal" evidence="14">
    <location>
        <begin position="216"/>
        <end position="378"/>
    </location>
</feature>
<comment type="catalytic activity">
    <reaction evidence="8">
        <text>ATP + H2O = ADP + phosphate + H(+)</text>
        <dbReference type="Rhea" id="RHEA:13065"/>
        <dbReference type="ChEBI" id="CHEBI:15377"/>
        <dbReference type="ChEBI" id="CHEBI:15378"/>
        <dbReference type="ChEBI" id="CHEBI:30616"/>
        <dbReference type="ChEBI" id="CHEBI:43474"/>
        <dbReference type="ChEBI" id="CHEBI:456216"/>
        <dbReference type="EC" id="3.6.4.13"/>
    </reaction>
</comment>
<dbReference type="Pfam" id="PF00271">
    <property type="entry name" value="Helicase_C"/>
    <property type="match status" value="1"/>
</dbReference>
<evidence type="ECO:0000256" key="9">
    <source>
        <dbReference type="ARBA" id="ARBA00074363"/>
    </source>
</evidence>
<evidence type="ECO:0000256" key="11">
    <source>
        <dbReference type="RuleBase" id="RU000492"/>
    </source>
</evidence>
<evidence type="ECO:0000256" key="4">
    <source>
        <dbReference type="ARBA" id="ARBA00022801"/>
    </source>
</evidence>
<dbReference type="PROSITE" id="PS51195">
    <property type="entry name" value="Q_MOTIF"/>
    <property type="match status" value="1"/>
</dbReference>
<evidence type="ECO:0000313" key="16">
    <source>
        <dbReference type="EMBL" id="EMS80930.1"/>
    </source>
</evidence>
<evidence type="ECO:0000256" key="5">
    <source>
        <dbReference type="ARBA" id="ARBA00022806"/>
    </source>
</evidence>
<evidence type="ECO:0000256" key="6">
    <source>
        <dbReference type="ARBA" id="ARBA00022840"/>
    </source>
</evidence>